<dbReference type="InterPro" id="IPR036396">
    <property type="entry name" value="Cyt_P450_sf"/>
</dbReference>
<dbReference type="GO" id="GO:0016829">
    <property type="term" value="F:lyase activity"/>
    <property type="evidence" value="ECO:0007669"/>
    <property type="project" value="UniProtKB-KW"/>
</dbReference>
<dbReference type="GO" id="GO:0016705">
    <property type="term" value="F:oxidoreductase activity, acting on paired donors, with incorporation or reduction of molecular oxygen"/>
    <property type="evidence" value="ECO:0007669"/>
    <property type="project" value="InterPro"/>
</dbReference>
<comment type="cofactor">
    <cofactor evidence="5">
        <name>heme</name>
        <dbReference type="ChEBI" id="CHEBI:30413"/>
    </cofactor>
</comment>
<dbReference type="GO" id="GO:0016125">
    <property type="term" value="P:sterol metabolic process"/>
    <property type="evidence" value="ECO:0007669"/>
    <property type="project" value="TreeGrafter"/>
</dbReference>
<dbReference type="InterPro" id="IPR002403">
    <property type="entry name" value="Cyt_P450_E_grp-IV"/>
</dbReference>
<dbReference type="SUPFAM" id="SSF48264">
    <property type="entry name" value="Cytochrome P450"/>
    <property type="match status" value="1"/>
</dbReference>
<dbReference type="Pfam" id="PF00067">
    <property type="entry name" value="p450"/>
    <property type="match status" value="1"/>
</dbReference>
<evidence type="ECO:0000313" key="6">
    <source>
        <dbReference type="EMBL" id="ABC75839.1"/>
    </source>
</evidence>
<dbReference type="GO" id="GO:0020037">
    <property type="term" value="F:heme binding"/>
    <property type="evidence" value="ECO:0007669"/>
    <property type="project" value="InterPro"/>
</dbReference>
<evidence type="ECO:0000256" key="2">
    <source>
        <dbReference type="ARBA" id="ARBA00022723"/>
    </source>
</evidence>
<dbReference type="PRINTS" id="PR00465">
    <property type="entry name" value="EP450IV"/>
</dbReference>
<sequence length="480" mass="54206">MANSSDSSASKLQLRDLPGDYGLPLFGAIKDRYDFHYNQGTDGFFRSRMQNYQSTVYRANVPPGPFNAPKSKAIVLVDAVSFTVLFDNSKVDKKNFFDGTFMPSTDFTGGYRLCPFLDTSEPKHATIKGFFLSTLAKLHNRFIPLFLSSMSELFTNLEHELSNKGEAYFNTISDNMTFDFIFRLLCENKSPSETSLGSDGPTFLNKWVFFQLAPLITLGLKYVPNFIEDLVLHTFPLPFCPLKSDYKKIFDAFYNSMGSILDEAEKIGVKRDEACHNFIFLAGFNSYGGNKVFFPALIKWVGAAGESLHRRLVDEIRTIVKEEGGVTLSALNKMSLTKSVVYETLRIEPPVPFQTAKAREDIVINSHDSSFLIKKDEIIFGYQPLATKDPKIFDNPEEFIGDRFMGDGEKLIEYVYWSNGKESDDPTVNDKQCPGKNLVVLLGRLLLVEFFLRYDTFDIEYGKLLLGSKVSFKSVTKATS</sequence>
<proteinExistence type="evidence at transcript level"/>
<dbReference type="InterPro" id="IPR001128">
    <property type="entry name" value="Cyt_P450"/>
</dbReference>
<keyword evidence="4" id="KW-0456">Lyase</keyword>
<dbReference type="FunFam" id="1.10.630.10:FF:000024">
    <property type="entry name" value="Allene oxide synthase, chloroplastic"/>
    <property type="match status" value="1"/>
</dbReference>
<dbReference type="CDD" id="cd11071">
    <property type="entry name" value="CYP74"/>
    <property type="match status" value="1"/>
</dbReference>
<dbReference type="GO" id="GO:0006631">
    <property type="term" value="P:fatty acid metabolic process"/>
    <property type="evidence" value="ECO:0007669"/>
    <property type="project" value="UniProtKB-ARBA"/>
</dbReference>
<evidence type="ECO:0000256" key="4">
    <source>
        <dbReference type="ARBA" id="ARBA00023239"/>
    </source>
</evidence>
<evidence type="ECO:0000256" key="1">
    <source>
        <dbReference type="ARBA" id="ARBA00022617"/>
    </source>
</evidence>
<dbReference type="EMBL" id="DQ351289">
    <property type="protein sequence ID" value="ABC75839.1"/>
    <property type="molecule type" value="Genomic_DNA"/>
</dbReference>
<dbReference type="GO" id="GO:0005506">
    <property type="term" value="F:iron ion binding"/>
    <property type="evidence" value="ECO:0007669"/>
    <property type="project" value="InterPro"/>
</dbReference>
<keyword evidence="3 5" id="KW-0408">Iron</keyword>
<name>Q1A3E1_PETIN</name>
<accession>Q1A3E1</accession>
<dbReference type="EMBL" id="DQ351288">
    <property type="protein sequence ID" value="ABC75838.1"/>
    <property type="molecule type" value="mRNA"/>
</dbReference>
<keyword evidence="2 5" id="KW-0479">Metal-binding</keyword>
<evidence type="ECO:0000256" key="3">
    <source>
        <dbReference type="ARBA" id="ARBA00023004"/>
    </source>
</evidence>
<dbReference type="AlphaFoldDB" id="Q1A3E1"/>
<evidence type="ECO:0000256" key="5">
    <source>
        <dbReference type="PIRSR" id="PIRSR602403-1"/>
    </source>
</evidence>
<dbReference type="GO" id="GO:0004497">
    <property type="term" value="F:monooxygenase activity"/>
    <property type="evidence" value="ECO:0007669"/>
    <property type="project" value="InterPro"/>
</dbReference>
<organism evidence="6">
    <name type="scientific">Petunia integrifolia subsp. inflata</name>
    <dbReference type="NCBI Taxonomy" id="212142"/>
    <lineage>
        <taxon>Eukaryota</taxon>
        <taxon>Viridiplantae</taxon>
        <taxon>Streptophyta</taxon>
        <taxon>Embryophyta</taxon>
        <taxon>Tracheophyta</taxon>
        <taxon>Spermatophyta</taxon>
        <taxon>Magnoliopsida</taxon>
        <taxon>eudicotyledons</taxon>
        <taxon>Gunneridae</taxon>
        <taxon>Pentapetalae</taxon>
        <taxon>asterids</taxon>
        <taxon>lamiids</taxon>
        <taxon>Solanales</taxon>
        <taxon>Solanaceae</taxon>
        <taxon>Petunioideae</taxon>
        <taxon>Petunia</taxon>
    </lineage>
</organism>
<dbReference type="PANTHER" id="PTHR24286:SF223">
    <property type="entry name" value="ALLENE OXIDE SYNTHASE 3"/>
    <property type="match status" value="1"/>
</dbReference>
<feature type="binding site" description="axial binding residue" evidence="5">
    <location>
        <position position="433"/>
    </location>
    <ligand>
        <name>heme</name>
        <dbReference type="ChEBI" id="CHEBI:30413"/>
    </ligand>
    <ligandPart>
        <name>Fe</name>
        <dbReference type="ChEBI" id="CHEBI:18248"/>
    </ligandPart>
</feature>
<gene>
    <name evidence="6" type="primary">psr2</name>
</gene>
<dbReference type="Gene3D" id="1.10.630.10">
    <property type="entry name" value="Cytochrome P450"/>
    <property type="match status" value="1"/>
</dbReference>
<reference evidence="6" key="1">
    <citation type="journal article" date="2006" name="BMC Plant Biol.">
        <title>Upregulation of a tonoplast-localized cytochrome P450 during petal senescence in Petunia inflata.</title>
        <authorList>
            <person name="Xu Y."/>
            <person name="Ishida H."/>
            <person name="Reisen D."/>
            <person name="Hanson M.R."/>
        </authorList>
    </citation>
    <scope>NUCLEOTIDE SEQUENCE</scope>
</reference>
<keyword evidence="1 5" id="KW-0349">Heme</keyword>
<protein>
    <submittedName>
        <fullName evidence="6">Cytochrome P450 CYP74C9</fullName>
    </submittedName>
</protein>
<dbReference type="PANTHER" id="PTHR24286">
    <property type="entry name" value="CYTOCHROME P450 26"/>
    <property type="match status" value="1"/>
</dbReference>